<proteinExistence type="predicted"/>
<dbReference type="Proteomes" id="UP000095658">
    <property type="component" value="Unassembled WGS sequence"/>
</dbReference>
<evidence type="ECO:0000313" key="2">
    <source>
        <dbReference type="EMBL" id="OES44625.1"/>
    </source>
</evidence>
<dbReference type="EMBL" id="MAMP01000022">
    <property type="protein sequence ID" value="OES44625.1"/>
    <property type="molecule type" value="Genomic_DNA"/>
</dbReference>
<keyword evidence="3" id="KW-1185">Reference proteome</keyword>
<feature type="transmembrane region" description="Helical" evidence="1">
    <location>
        <begin position="6"/>
        <end position="29"/>
    </location>
</feature>
<name>A0A1E7DNP7_9BACI</name>
<sequence>MQKLNSTYIILSFLAFLLISSILIGYLSYQSAKNEIEKQMLFSAKESTLMLDRLIGDRVNMKINDVQFYADLVTKNDIQSEESAGCASGLISMPNFIGKPISIYIRTLDGIMVQDSRLIMTLVERPWYHEASGRQLLTLCLASPTTTRLPLNQWPPQQKNSSLLLKKANIAAKSLSFMAEELRQVVRKFSV</sequence>
<organism evidence="2 3">
    <name type="scientific">Domibacillus iocasae</name>
    <dbReference type="NCBI Taxonomy" id="1714016"/>
    <lineage>
        <taxon>Bacteria</taxon>
        <taxon>Bacillati</taxon>
        <taxon>Bacillota</taxon>
        <taxon>Bacilli</taxon>
        <taxon>Bacillales</taxon>
        <taxon>Bacillaceae</taxon>
        <taxon>Domibacillus</taxon>
    </lineage>
</organism>
<keyword evidence="1" id="KW-0812">Transmembrane</keyword>
<dbReference type="STRING" id="1714016.BA724_10200"/>
<reference evidence="2 3" key="1">
    <citation type="submission" date="2016-06" db="EMBL/GenBank/DDBJ databases">
        <title>Domibacillus iocasae genome sequencing.</title>
        <authorList>
            <person name="Verma A."/>
            <person name="Pal Y."/>
            <person name="Ojha A.K."/>
            <person name="Krishnamurthi S."/>
        </authorList>
    </citation>
    <scope>NUCLEOTIDE SEQUENCE [LARGE SCALE GENOMIC DNA]</scope>
    <source>
        <strain evidence="2 3">DSM 29979</strain>
    </source>
</reference>
<evidence type="ECO:0000313" key="3">
    <source>
        <dbReference type="Proteomes" id="UP000095658"/>
    </source>
</evidence>
<keyword evidence="1" id="KW-0472">Membrane</keyword>
<accession>A0A1E7DNP7</accession>
<keyword evidence="1" id="KW-1133">Transmembrane helix</keyword>
<dbReference type="RefSeq" id="WP_069939215.1">
    <property type="nucleotide sequence ID" value="NZ_MAMP01000022.1"/>
</dbReference>
<protein>
    <submittedName>
        <fullName evidence="2">Uncharacterized protein</fullName>
    </submittedName>
</protein>
<gene>
    <name evidence="2" type="ORF">BA724_10200</name>
</gene>
<dbReference type="AlphaFoldDB" id="A0A1E7DNP7"/>
<evidence type="ECO:0000256" key="1">
    <source>
        <dbReference type="SAM" id="Phobius"/>
    </source>
</evidence>
<comment type="caution">
    <text evidence="2">The sequence shown here is derived from an EMBL/GenBank/DDBJ whole genome shotgun (WGS) entry which is preliminary data.</text>
</comment>